<comment type="caution">
    <text evidence="1">The sequence shown here is derived from an EMBL/GenBank/DDBJ whole genome shotgun (WGS) entry which is preliminary data.</text>
</comment>
<evidence type="ECO:0000313" key="1">
    <source>
        <dbReference type="EMBL" id="EJX09067.1"/>
    </source>
</evidence>
<protein>
    <submittedName>
        <fullName evidence="1">Uncharacterized protein</fullName>
    </submittedName>
</protein>
<gene>
    <name evidence="1" type="ORF">EVA_02821</name>
</gene>
<dbReference type="EMBL" id="AMCI01000470">
    <property type="protein sequence ID" value="EJX09067.1"/>
    <property type="molecule type" value="Genomic_DNA"/>
</dbReference>
<name>J9GM93_9ZZZZ</name>
<accession>J9GM93</accession>
<proteinExistence type="predicted"/>
<sequence>MRVAGMVNAIVLSQQASQNFEQGMSEQQSQNEQIRR</sequence>
<reference evidence="1" key="1">
    <citation type="journal article" date="2012" name="PLoS ONE">
        <title>Gene sets for utilization of primary and secondary nutrition supplies in the distal gut of endangered iberian lynx.</title>
        <authorList>
            <person name="Alcaide M."/>
            <person name="Messina E."/>
            <person name="Richter M."/>
            <person name="Bargiela R."/>
            <person name="Peplies J."/>
            <person name="Huws S.A."/>
            <person name="Newbold C.J."/>
            <person name="Golyshin P.N."/>
            <person name="Simon M.A."/>
            <person name="Lopez G."/>
            <person name="Yakimov M.M."/>
            <person name="Ferrer M."/>
        </authorList>
    </citation>
    <scope>NUCLEOTIDE SEQUENCE</scope>
</reference>
<dbReference type="AlphaFoldDB" id="J9GM93"/>
<organism evidence="1">
    <name type="scientific">gut metagenome</name>
    <dbReference type="NCBI Taxonomy" id="749906"/>
    <lineage>
        <taxon>unclassified sequences</taxon>
        <taxon>metagenomes</taxon>
        <taxon>organismal metagenomes</taxon>
    </lineage>
</organism>